<organism evidence="2 3">
    <name type="scientific">Triangularia verruculosa</name>
    <dbReference type="NCBI Taxonomy" id="2587418"/>
    <lineage>
        <taxon>Eukaryota</taxon>
        <taxon>Fungi</taxon>
        <taxon>Dikarya</taxon>
        <taxon>Ascomycota</taxon>
        <taxon>Pezizomycotina</taxon>
        <taxon>Sordariomycetes</taxon>
        <taxon>Sordariomycetidae</taxon>
        <taxon>Sordariales</taxon>
        <taxon>Podosporaceae</taxon>
        <taxon>Triangularia</taxon>
    </lineage>
</organism>
<reference evidence="2" key="1">
    <citation type="journal article" date="2023" name="Mol. Phylogenet. Evol.">
        <title>Genome-scale phylogeny and comparative genomics of the fungal order Sordariales.</title>
        <authorList>
            <person name="Hensen N."/>
            <person name="Bonometti L."/>
            <person name="Westerberg I."/>
            <person name="Brannstrom I.O."/>
            <person name="Guillou S."/>
            <person name="Cros-Aarteil S."/>
            <person name="Calhoun S."/>
            <person name="Haridas S."/>
            <person name="Kuo A."/>
            <person name="Mondo S."/>
            <person name="Pangilinan J."/>
            <person name="Riley R."/>
            <person name="LaButti K."/>
            <person name="Andreopoulos B."/>
            <person name="Lipzen A."/>
            <person name="Chen C."/>
            <person name="Yan M."/>
            <person name="Daum C."/>
            <person name="Ng V."/>
            <person name="Clum A."/>
            <person name="Steindorff A."/>
            <person name="Ohm R.A."/>
            <person name="Martin F."/>
            <person name="Silar P."/>
            <person name="Natvig D.O."/>
            <person name="Lalanne C."/>
            <person name="Gautier V."/>
            <person name="Ament-Velasquez S.L."/>
            <person name="Kruys A."/>
            <person name="Hutchinson M.I."/>
            <person name="Powell A.J."/>
            <person name="Barry K."/>
            <person name="Miller A.N."/>
            <person name="Grigoriev I.V."/>
            <person name="Debuchy R."/>
            <person name="Gladieux P."/>
            <person name="Hiltunen Thoren M."/>
            <person name="Johannesson H."/>
        </authorList>
    </citation>
    <scope>NUCLEOTIDE SEQUENCE</scope>
    <source>
        <strain evidence="2">CBS 315.58</strain>
    </source>
</reference>
<sequence>MGFFLGQPVESSPNISSDTRDDIDGSHRSGVSQCSCTRPVGSTRATSSRGSVPGDRLLLRSRRTKEISEGRVGFPLSTGRASKGLSSDMGTPQSCCKFPFPVFTARKMAQSTSRSIMIRSPSLPNNMSSWEILPKPTFPDQMLGSTDETSECCTAGFSLLTRRDRMFDGREVLHSPTLSSRPWSDSAANWSGRRQHARTLSFVIKMEVGFPTTL</sequence>
<evidence type="ECO:0000256" key="1">
    <source>
        <dbReference type="SAM" id="MobiDB-lite"/>
    </source>
</evidence>
<accession>A0AAN6XU28</accession>
<evidence type="ECO:0000313" key="2">
    <source>
        <dbReference type="EMBL" id="KAK4205550.1"/>
    </source>
</evidence>
<gene>
    <name evidence="2" type="ORF">QBC40DRAFT_36701</name>
</gene>
<reference evidence="2" key="2">
    <citation type="submission" date="2023-05" db="EMBL/GenBank/DDBJ databases">
        <authorList>
            <consortium name="Lawrence Berkeley National Laboratory"/>
            <person name="Steindorff A."/>
            <person name="Hensen N."/>
            <person name="Bonometti L."/>
            <person name="Westerberg I."/>
            <person name="Brannstrom I.O."/>
            <person name="Guillou S."/>
            <person name="Cros-Aarteil S."/>
            <person name="Calhoun S."/>
            <person name="Haridas S."/>
            <person name="Kuo A."/>
            <person name="Mondo S."/>
            <person name="Pangilinan J."/>
            <person name="Riley R."/>
            <person name="Labutti K."/>
            <person name="Andreopoulos B."/>
            <person name="Lipzen A."/>
            <person name="Chen C."/>
            <person name="Yanf M."/>
            <person name="Daum C."/>
            <person name="Ng V."/>
            <person name="Clum A."/>
            <person name="Ohm R."/>
            <person name="Martin F."/>
            <person name="Silar P."/>
            <person name="Natvig D."/>
            <person name="Lalanne C."/>
            <person name="Gautier V."/>
            <person name="Ament-Velasquez S.L."/>
            <person name="Kruys A."/>
            <person name="Hutchinson M.I."/>
            <person name="Powell A.J."/>
            <person name="Barry K."/>
            <person name="Miller A.N."/>
            <person name="Grigoriev I.V."/>
            <person name="Debuchy R."/>
            <person name="Gladieux P."/>
            <person name="Thoren M.H."/>
            <person name="Johannesson H."/>
        </authorList>
    </citation>
    <scope>NUCLEOTIDE SEQUENCE</scope>
    <source>
        <strain evidence="2">CBS 315.58</strain>
    </source>
</reference>
<feature type="compositionally biased region" description="Basic and acidic residues" evidence="1">
    <location>
        <begin position="18"/>
        <end position="27"/>
    </location>
</feature>
<proteinExistence type="predicted"/>
<dbReference type="EMBL" id="MU863876">
    <property type="protein sequence ID" value="KAK4205550.1"/>
    <property type="molecule type" value="Genomic_DNA"/>
</dbReference>
<dbReference type="AlphaFoldDB" id="A0AAN6XU28"/>
<evidence type="ECO:0000313" key="3">
    <source>
        <dbReference type="Proteomes" id="UP001303160"/>
    </source>
</evidence>
<feature type="region of interest" description="Disordered" evidence="1">
    <location>
        <begin position="1"/>
        <end position="56"/>
    </location>
</feature>
<name>A0AAN6XU28_9PEZI</name>
<comment type="caution">
    <text evidence="2">The sequence shown here is derived from an EMBL/GenBank/DDBJ whole genome shotgun (WGS) entry which is preliminary data.</text>
</comment>
<keyword evidence="3" id="KW-1185">Reference proteome</keyword>
<dbReference type="Proteomes" id="UP001303160">
    <property type="component" value="Unassembled WGS sequence"/>
</dbReference>
<protein>
    <submittedName>
        <fullName evidence="2">Uncharacterized protein</fullName>
    </submittedName>
</protein>